<keyword evidence="1" id="KW-0472">Membrane</keyword>
<feature type="transmembrane region" description="Helical" evidence="1">
    <location>
        <begin position="71"/>
        <end position="92"/>
    </location>
</feature>
<dbReference type="EMBL" id="CCRF01000022">
    <property type="protein sequence ID" value="CEE00497.1"/>
    <property type="molecule type" value="Genomic_DNA"/>
</dbReference>
<name>A0A090IS52_9BACI</name>
<proteinExistence type="predicted"/>
<accession>A0A090IS52</accession>
<gene>
    <name evidence="3" type="ORF">BT1A1_0642</name>
</gene>
<dbReference type="PANTHER" id="PTHR36834">
    <property type="entry name" value="MEMBRANE PROTEIN-RELATED"/>
    <property type="match status" value="1"/>
</dbReference>
<protein>
    <recommendedName>
        <fullName evidence="2">VanZ-like domain-containing protein</fullName>
    </recommendedName>
</protein>
<dbReference type="AlphaFoldDB" id="A0A090IS52"/>
<dbReference type="PANTHER" id="PTHR36834:SF1">
    <property type="entry name" value="INTEGRAL MEMBRANE PROTEIN"/>
    <property type="match status" value="1"/>
</dbReference>
<keyword evidence="1" id="KW-0812">Transmembrane</keyword>
<evidence type="ECO:0000313" key="4">
    <source>
        <dbReference type="Proteomes" id="UP000040576"/>
    </source>
</evidence>
<dbReference type="RefSeq" id="WP_034768013.1">
    <property type="nucleotide sequence ID" value="NZ_CCRF01000022.1"/>
</dbReference>
<sequence length="166" mass="19383">MRTAVKVGLSIALCLYLFVLSKLLLFKYFTIQQIMNHLTFNFESYPWLGNHNFIPFKTIAYYLFLANDINFIIRLENLLGNIIAFIPFGFFLPLLSKKFHSFKMVALATFCLSLTFELIQLIFRFGSFDVDDLILNTVGGMIGYIPVKVVSRYVRRRREEQKRTLG</sequence>
<evidence type="ECO:0000256" key="1">
    <source>
        <dbReference type="SAM" id="Phobius"/>
    </source>
</evidence>
<feature type="transmembrane region" description="Helical" evidence="1">
    <location>
        <begin position="7"/>
        <end position="29"/>
    </location>
</feature>
<keyword evidence="1" id="KW-1133">Transmembrane helix</keyword>
<evidence type="ECO:0000259" key="2">
    <source>
        <dbReference type="Pfam" id="PF04892"/>
    </source>
</evidence>
<dbReference type="InterPro" id="IPR006976">
    <property type="entry name" value="VanZ-like"/>
</dbReference>
<feature type="transmembrane region" description="Helical" evidence="1">
    <location>
        <begin position="104"/>
        <end position="127"/>
    </location>
</feature>
<organism evidence="3 4">
    <name type="scientific">Caldibacillus thermoamylovorans</name>
    <dbReference type="NCBI Taxonomy" id="35841"/>
    <lineage>
        <taxon>Bacteria</taxon>
        <taxon>Bacillati</taxon>
        <taxon>Bacillota</taxon>
        <taxon>Bacilli</taxon>
        <taxon>Bacillales</taxon>
        <taxon>Bacillaceae</taxon>
        <taxon>Caldibacillus</taxon>
    </lineage>
</organism>
<keyword evidence="4" id="KW-1185">Reference proteome</keyword>
<dbReference type="Pfam" id="PF04892">
    <property type="entry name" value="VanZ"/>
    <property type="match status" value="1"/>
</dbReference>
<reference evidence="3 4" key="1">
    <citation type="submission" date="2014-07" db="EMBL/GenBank/DDBJ databases">
        <authorList>
            <person name="Wibberg Daniel"/>
        </authorList>
    </citation>
    <scope>NUCLEOTIDE SEQUENCE [LARGE SCALE GENOMIC DNA]</scope>
</reference>
<feature type="domain" description="VanZ-like" evidence="2">
    <location>
        <begin position="14"/>
        <end position="148"/>
    </location>
</feature>
<dbReference type="InterPro" id="IPR053150">
    <property type="entry name" value="Teicoplanin_resist-assoc"/>
</dbReference>
<dbReference type="Proteomes" id="UP000040576">
    <property type="component" value="Unassembled WGS sequence"/>
</dbReference>
<feature type="transmembrane region" description="Helical" evidence="1">
    <location>
        <begin position="133"/>
        <end position="154"/>
    </location>
</feature>
<evidence type="ECO:0000313" key="3">
    <source>
        <dbReference type="EMBL" id="CEE00497.1"/>
    </source>
</evidence>